<dbReference type="AlphaFoldDB" id="A0A291PFZ9"/>
<evidence type="ECO:0000313" key="2">
    <source>
        <dbReference type="Proteomes" id="UP000220394"/>
    </source>
</evidence>
<organism evidence="1 2">
    <name type="scientific">Acetobacter tropicalis</name>
    <dbReference type="NCBI Taxonomy" id="104102"/>
    <lineage>
        <taxon>Bacteria</taxon>
        <taxon>Pseudomonadati</taxon>
        <taxon>Pseudomonadota</taxon>
        <taxon>Alphaproteobacteria</taxon>
        <taxon>Acetobacterales</taxon>
        <taxon>Acetobacteraceae</taxon>
        <taxon>Acetobacter</taxon>
    </lineage>
</organism>
<accession>A0A291PFZ9</accession>
<dbReference type="Proteomes" id="UP000220394">
    <property type="component" value="Chromosome"/>
</dbReference>
<gene>
    <name evidence="1" type="ORF">CIW82_06660</name>
</gene>
<dbReference type="EMBL" id="CP022699">
    <property type="protein sequence ID" value="ATJ90412.1"/>
    <property type="molecule type" value="Genomic_DNA"/>
</dbReference>
<dbReference type="KEGG" id="ato:CIW82_06660"/>
<dbReference type="RefSeq" id="WP_086896639.1">
    <property type="nucleotide sequence ID" value="NZ_CP022699.1"/>
</dbReference>
<name>A0A291PFZ9_9PROT</name>
<protein>
    <submittedName>
        <fullName evidence="1">Uncharacterized protein</fullName>
    </submittedName>
</protein>
<evidence type="ECO:0000313" key="1">
    <source>
        <dbReference type="EMBL" id="ATJ90412.1"/>
    </source>
</evidence>
<sequence>MVDLSKTVAAKSDQLNADDLMGGPVTIHVEDVREGSSDQPIAIFYKGCNGKPFYPCKSMRRVLLNVWGKDGKAYAGKSMTLYRDPKVKFGGIEVGGIRISHMSGIEKDTALALQITKGSKKLYTVKPLKLEQADPLKGLRDSATRAMAAMNKAADITALEKITGSPAYRDLSANLAAADAETHQILTACASKNAERLNEGEFA</sequence>
<proteinExistence type="predicted"/>
<reference evidence="1 2" key="1">
    <citation type="submission" date="2017-08" db="EMBL/GenBank/DDBJ databases">
        <title>Complete Genome Sequence of Acetobacter tropicalis Oregon-R-modENCODE STRAIN BDGP1, an acetic acid bacterium isolated from Drosophila melanogaster gut.</title>
        <authorList>
            <person name="Wan K.H."/>
            <person name="Yu C."/>
            <person name="Park S."/>
            <person name="Hammonds A.S."/>
            <person name="Booth B.W."/>
            <person name="Celniker S.E."/>
        </authorList>
    </citation>
    <scope>NUCLEOTIDE SEQUENCE [LARGE SCALE GENOMIC DNA]</scope>
    <source>
        <strain evidence="1 2">BDGP1</strain>
    </source>
</reference>